<dbReference type="Proteomes" id="UP000320913">
    <property type="component" value="Unassembled WGS sequence"/>
</dbReference>
<dbReference type="AlphaFoldDB" id="A0A538SAY9"/>
<name>A0A538SAY9_UNCEI</name>
<reference evidence="4 5" key="1">
    <citation type="journal article" date="2019" name="Nat. Microbiol.">
        <title>Mediterranean grassland soil C-N compound turnover is dependent on rainfall and depth, and is mediated by genomically divergent microorganisms.</title>
        <authorList>
            <person name="Diamond S."/>
            <person name="Andeer P.F."/>
            <person name="Li Z."/>
            <person name="Crits-Christoph A."/>
            <person name="Burstein D."/>
            <person name="Anantharaman K."/>
            <person name="Lane K.R."/>
            <person name="Thomas B.C."/>
            <person name="Pan C."/>
            <person name="Northen T.R."/>
            <person name="Banfield J.F."/>
        </authorList>
    </citation>
    <scope>NUCLEOTIDE SEQUENCE [LARGE SCALE GENOMIC DNA]</scope>
    <source>
        <strain evidence="2">WS_1</strain>
        <strain evidence="3">WS_5</strain>
    </source>
</reference>
<sequence length="157" mass="16819">MTGVLFHRPLRISLSCSSAFLLLAFLAAPAPATANTPAKGKSNAETSLNRIQRTVAKIDAEAKTPEGEDAVVKRLSAQLRVSEETLRAKHDTWGLGYGEIAMAYGFAGASRTGKTPDDVVAMRSSGTSWIDIAKDLGVKVDTVAKRMRRHAGPSPRR</sequence>
<evidence type="ECO:0000256" key="1">
    <source>
        <dbReference type="SAM" id="SignalP"/>
    </source>
</evidence>
<evidence type="ECO:0000313" key="5">
    <source>
        <dbReference type="Proteomes" id="UP000320913"/>
    </source>
</evidence>
<dbReference type="Proteomes" id="UP000316292">
    <property type="component" value="Unassembled WGS sequence"/>
</dbReference>
<organism evidence="2 4">
    <name type="scientific">Eiseniibacteriota bacterium</name>
    <dbReference type="NCBI Taxonomy" id="2212470"/>
    <lineage>
        <taxon>Bacteria</taxon>
        <taxon>Candidatus Eiseniibacteriota</taxon>
    </lineage>
</organism>
<evidence type="ECO:0000313" key="3">
    <source>
        <dbReference type="EMBL" id="TMQ57457.1"/>
    </source>
</evidence>
<feature type="signal peptide" evidence="1">
    <location>
        <begin position="1"/>
        <end position="34"/>
    </location>
</feature>
<dbReference type="EMBL" id="VBOR01000073">
    <property type="protein sequence ID" value="TMQ48506.1"/>
    <property type="molecule type" value="Genomic_DNA"/>
</dbReference>
<comment type="caution">
    <text evidence="2">The sequence shown here is derived from an EMBL/GenBank/DDBJ whole genome shotgun (WGS) entry which is preliminary data.</text>
</comment>
<feature type="chain" id="PRO_5039810563" evidence="1">
    <location>
        <begin position="35"/>
        <end position="157"/>
    </location>
</feature>
<gene>
    <name evidence="2" type="ORF">E6K71_07030</name>
    <name evidence="3" type="ORF">E6K75_06935</name>
</gene>
<dbReference type="EMBL" id="VBOV01000168">
    <property type="protein sequence ID" value="TMQ57457.1"/>
    <property type="molecule type" value="Genomic_DNA"/>
</dbReference>
<evidence type="ECO:0000313" key="4">
    <source>
        <dbReference type="Proteomes" id="UP000316292"/>
    </source>
</evidence>
<keyword evidence="1" id="KW-0732">Signal</keyword>
<proteinExistence type="predicted"/>
<accession>A0A538SAY9</accession>
<protein>
    <submittedName>
        <fullName evidence="2">Uncharacterized protein</fullName>
    </submittedName>
</protein>
<evidence type="ECO:0000313" key="2">
    <source>
        <dbReference type="EMBL" id="TMQ48506.1"/>
    </source>
</evidence>